<dbReference type="InterPro" id="IPR027417">
    <property type="entry name" value="P-loop_NTPase"/>
</dbReference>
<feature type="transmembrane region" description="Helical" evidence="1">
    <location>
        <begin position="20"/>
        <end position="46"/>
    </location>
</feature>
<dbReference type="KEGG" id="sphh:SDAV_003070"/>
<geneLocation type="plasmid" evidence="4 5">
    <name>pSPh387</name>
</geneLocation>
<feature type="domain" description="TraD/TraG TraM recognition site" evidence="3">
    <location>
        <begin position="353"/>
        <end position="449"/>
    </location>
</feature>
<dbReference type="Proteomes" id="UP000253689">
    <property type="component" value="Plasmid pSPh387"/>
</dbReference>
<feature type="domain" description="Type IV secretion system coupling protein TraD DNA-binding" evidence="2">
    <location>
        <begin position="128"/>
        <end position="172"/>
    </location>
</feature>
<dbReference type="InterPro" id="IPR019476">
    <property type="entry name" value="T4SS_TraD_DNA-bd"/>
</dbReference>
<dbReference type="Pfam" id="PF10412">
    <property type="entry name" value="TrwB_AAD_bind"/>
    <property type="match status" value="1"/>
</dbReference>
<dbReference type="AlphaFoldDB" id="A0A345DSS2"/>
<dbReference type="EMBL" id="CP031090">
    <property type="protein sequence ID" value="AXF97263.1"/>
    <property type="molecule type" value="Genomic_DNA"/>
</dbReference>
<reference evidence="5" key="1">
    <citation type="submission" date="2018-07" db="EMBL/GenBank/DDBJ databases">
        <title>Complete Genome Sequence of Spiroplasma phoeniceum.</title>
        <authorList>
            <person name="Davis R.E."/>
            <person name="Shao J.Y."/>
            <person name="Zhao Y."/>
            <person name="Silver A."/>
            <person name="Stump z."/>
            <person name="Gasparich G."/>
        </authorList>
    </citation>
    <scope>NUCLEOTIDE SEQUENCE [LARGE SCALE GENOMIC DNA]</scope>
    <source>
        <strain evidence="5">P40</strain>
        <plasmid evidence="5">pSPh387</plasmid>
    </source>
</reference>
<keyword evidence="1" id="KW-1133">Transmembrane helix</keyword>
<keyword evidence="4" id="KW-0614">Plasmid</keyword>
<organism evidence="4 5">
    <name type="scientific">Spiroplasma phoeniceum P40</name>
    <dbReference type="NCBI Taxonomy" id="1276259"/>
    <lineage>
        <taxon>Bacteria</taxon>
        <taxon>Bacillati</taxon>
        <taxon>Mycoplasmatota</taxon>
        <taxon>Mollicutes</taxon>
        <taxon>Entomoplasmatales</taxon>
        <taxon>Spiroplasmataceae</taxon>
        <taxon>Spiroplasma</taxon>
    </lineage>
</organism>
<proteinExistence type="predicted"/>
<dbReference type="Gene3D" id="3.40.50.300">
    <property type="entry name" value="P-loop containing nucleotide triphosphate hydrolases"/>
    <property type="match status" value="2"/>
</dbReference>
<evidence type="ECO:0000313" key="5">
    <source>
        <dbReference type="Proteomes" id="UP000253689"/>
    </source>
</evidence>
<dbReference type="CDD" id="cd01127">
    <property type="entry name" value="TrwB_TraG_TraD_VirD4"/>
    <property type="match status" value="1"/>
</dbReference>
<evidence type="ECO:0000259" key="2">
    <source>
        <dbReference type="Pfam" id="PF10412"/>
    </source>
</evidence>
<evidence type="ECO:0000259" key="3">
    <source>
        <dbReference type="Pfam" id="PF12696"/>
    </source>
</evidence>
<dbReference type="Pfam" id="PF12696">
    <property type="entry name" value="TraG-D_C"/>
    <property type="match status" value="1"/>
</dbReference>
<gene>
    <name evidence="4" type="ORF">SDAV_003070</name>
</gene>
<dbReference type="InterPro" id="IPR051162">
    <property type="entry name" value="T4SS_component"/>
</dbReference>
<keyword evidence="1" id="KW-0472">Membrane</keyword>
<evidence type="ECO:0008006" key="6">
    <source>
        <dbReference type="Google" id="ProtNLM"/>
    </source>
</evidence>
<evidence type="ECO:0000313" key="4">
    <source>
        <dbReference type="EMBL" id="AXF97263.1"/>
    </source>
</evidence>
<keyword evidence="1" id="KW-0812">Transmembrane</keyword>
<dbReference type="PANTHER" id="PTHR30121">
    <property type="entry name" value="UNCHARACTERIZED PROTEIN YJGR-RELATED"/>
    <property type="match status" value="1"/>
</dbReference>
<evidence type="ECO:0000256" key="1">
    <source>
        <dbReference type="SAM" id="Phobius"/>
    </source>
</evidence>
<dbReference type="SUPFAM" id="SSF52540">
    <property type="entry name" value="P-loop containing nucleoside triphosphate hydrolases"/>
    <property type="match status" value="1"/>
</dbReference>
<feature type="transmembrane region" description="Helical" evidence="1">
    <location>
        <begin position="66"/>
        <end position="85"/>
    </location>
</feature>
<protein>
    <recommendedName>
        <fullName evidence="6">Mob (Plasmid)</fullName>
    </recommendedName>
</protein>
<accession>A0A345DSS2</accession>
<name>A0A345DSS2_9MOLU</name>
<dbReference type="RefSeq" id="WP_114565654.1">
    <property type="nucleotide sequence ID" value="NZ_CP031090.1"/>
</dbReference>
<dbReference type="InterPro" id="IPR032689">
    <property type="entry name" value="TraG-D_C"/>
</dbReference>
<dbReference type="PANTHER" id="PTHR30121:SF6">
    <property type="entry name" value="SLR6007 PROTEIN"/>
    <property type="match status" value="1"/>
</dbReference>
<keyword evidence="5" id="KW-1185">Reference proteome</keyword>
<sequence length="505" mass="57958">MWKKIINWRDKNISNKIIYWFIFILVIPFMLVCLINCASAIIIMFLKYHTLDFKNFHIAYADKYSWLISIILFIIAFLFFFWFYVSHKIDNMDSPKTKQQKSNKASDKEFKTLQLKMLALNNKYGILKTNLTQHTLLVGTTGSGKTTTLMFLVKQLNQIFKQTTIIIDGKGDVDLINKVKKQDPNAFIWEIGGSTEYNPFATKDSVVLSDKIMSLFDFSEPFYRDKAKHYLLILLDVLIKKKIPITLKNITDYFQLGNLRVLIGGIVEPNQIKLSNFEEKEIVGMYSKLDICSMQLNNSLGKNNSLLELITKHKTILFSINSLKYPELAGAVGKIIIQDLKELTTLKPVNQKINIVLDEFNVFASETIVNLINKSRSFNYQCFLSFQTINDLKTNNMNLTDTIFGNVSTIVCHNIKDPNTAEYVASVFGTQETEKLTRQLDFKNNTADMGSVRAVDEFIVHPNDLKTIKIGECYLKTTLPSGKLFIKKIAVDPTCLDYLIQHLNK</sequence>